<protein>
    <submittedName>
        <fullName evidence="1">Putative secreted protein</fullName>
    </submittedName>
</protein>
<evidence type="ECO:0000313" key="1">
    <source>
        <dbReference type="EMBL" id="MBW47139.1"/>
    </source>
</evidence>
<name>A0A2M4B273_9DIPT</name>
<organism evidence="1">
    <name type="scientific">Anopheles triannulatus</name>
    <dbReference type="NCBI Taxonomy" id="58253"/>
    <lineage>
        <taxon>Eukaryota</taxon>
        <taxon>Metazoa</taxon>
        <taxon>Ecdysozoa</taxon>
        <taxon>Arthropoda</taxon>
        <taxon>Hexapoda</taxon>
        <taxon>Insecta</taxon>
        <taxon>Pterygota</taxon>
        <taxon>Neoptera</taxon>
        <taxon>Endopterygota</taxon>
        <taxon>Diptera</taxon>
        <taxon>Nematocera</taxon>
        <taxon>Culicoidea</taxon>
        <taxon>Culicidae</taxon>
        <taxon>Anophelinae</taxon>
        <taxon>Anopheles</taxon>
    </lineage>
</organism>
<dbReference type="EMBL" id="GGFK01013818">
    <property type="protein sequence ID" value="MBW47139.1"/>
    <property type="molecule type" value="Transcribed_RNA"/>
</dbReference>
<dbReference type="AlphaFoldDB" id="A0A2M4B273"/>
<reference evidence="1" key="1">
    <citation type="submission" date="2018-01" db="EMBL/GenBank/DDBJ databases">
        <title>An insight into the sialome of Amazonian anophelines.</title>
        <authorList>
            <person name="Ribeiro J.M."/>
            <person name="Scarpassa V."/>
            <person name="Calvo E."/>
        </authorList>
    </citation>
    <scope>NUCLEOTIDE SEQUENCE</scope>
    <source>
        <tissue evidence="1">Salivary glands</tissue>
    </source>
</reference>
<accession>A0A2M4B273</accession>
<sequence length="139" mass="16275">MEMWLAVNLHPRLVAAILCETKSTVKRKADQLVSELPPDFRFFFKRSPPPPRLTMITGRKKIVKEDRFPERHFRDCVFFLLARDHPASETNRIRELTWLTVTAAASATADGFRDRLRSWLPITTRFNEGILPRLTPWRS</sequence>
<proteinExistence type="predicted"/>